<keyword evidence="4" id="KW-1185">Reference proteome</keyword>
<protein>
    <submittedName>
        <fullName evidence="3">ABC transporter substrate-binding protein</fullName>
    </submittedName>
</protein>
<sequence>MKHLFKTSAMTFAILGTALGGVGVAHAEQSLTIVSWGGAYSKSQKLAYHDPWTEKTGDKIYMDPKSAQGLAGLRSQVEAGKVTWDLVDMLEGNAITACDEGLVEEIDYDEILAPAPDGTPPSQDFIEGSLSGCFIPQIVYSTVLAYNTTAFPADKQPSKVADLFDLKNFPGKRSLEKIPDGNLEWALVADGVAPDKVYDVLSTQAGVDRAFKKLDTIKDDIVWWDAGAQPPQLLADKEVVMASAYNGRIFNAQVNEDQPFKIMWDGQMFELDGWVVPQGKLTPELKKYLRFATDTQRLADQAKYISYGPARKSSVPLIGKGVNGVDMKEHLPTAKANFFNPIKKDAIWWADHGDEMRQRFNAWLSQ</sequence>
<evidence type="ECO:0000256" key="2">
    <source>
        <dbReference type="SAM" id="SignalP"/>
    </source>
</evidence>
<organism evidence="3 4">
    <name type="scientific">Marinobacter halodurans</name>
    <dbReference type="NCBI Taxonomy" id="2528979"/>
    <lineage>
        <taxon>Bacteria</taxon>
        <taxon>Pseudomonadati</taxon>
        <taxon>Pseudomonadota</taxon>
        <taxon>Gammaproteobacteria</taxon>
        <taxon>Pseudomonadales</taxon>
        <taxon>Marinobacteraceae</taxon>
        <taxon>Marinobacter</taxon>
    </lineage>
</organism>
<gene>
    <name evidence="3" type="ORF">EZI54_01525</name>
</gene>
<dbReference type="SUPFAM" id="SSF53850">
    <property type="entry name" value="Periplasmic binding protein-like II"/>
    <property type="match status" value="1"/>
</dbReference>
<dbReference type="PANTHER" id="PTHR30222">
    <property type="entry name" value="SPERMIDINE/PUTRESCINE-BINDING PERIPLASMIC PROTEIN"/>
    <property type="match status" value="1"/>
</dbReference>
<evidence type="ECO:0000313" key="4">
    <source>
        <dbReference type="Proteomes" id="UP000313645"/>
    </source>
</evidence>
<comment type="caution">
    <text evidence="3">The sequence shown here is derived from an EMBL/GenBank/DDBJ whole genome shotgun (WGS) entry which is preliminary data.</text>
</comment>
<feature type="signal peptide" evidence="2">
    <location>
        <begin position="1"/>
        <end position="27"/>
    </location>
</feature>
<dbReference type="Gene3D" id="3.40.190.10">
    <property type="entry name" value="Periplasmic binding protein-like II"/>
    <property type="match status" value="2"/>
</dbReference>
<reference evidence="3 4" key="1">
    <citation type="submission" date="2019-02" db="EMBL/GenBank/DDBJ databases">
        <title>Marinobacter halodurans sp. nov., a marine bacterium isolated from sea tidal flat.</title>
        <authorList>
            <person name="Yoo Y."/>
            <person name="Lee D.W."/>
            <person name="Kim B.S."/>
            <person name="Kim J.-J."/>
        </authorList>
    </citation>
    <scope>NUCLEOTIDE SEQUENCE [LARGE SCALE GENOMIC DNA]</scope>
    <source>
        <strain evidence="3 4">YJ-S3-2</strain>
    </source>
</reference>
<evidence type="ECO:0000313" key="3">
    <source>
        <dbReference type="EMBL" id="TBW59178.1"/>
    </source>
</evidence>
<name>A0ABY1ZQF3_9GAMM</name>
<dbReference type="InterPro" id="IPR006059">
    <property type="entry name" value="SBP"/>
</dbReference>
<feature type="chain" id="PRO_5046092548" evidence="2">
    <location>
        <begin position="28"/>
        <end position="366"/>
    </location>
</feature>
<dbReference type="CDD" id="cd13589">
    <property type="entry name" value="PBP2_polyamine_RpCGA009"/>
    <property type="match status" value="1"/>
</dbReference>
<dbReference type="PANTHER" id="PTHR30222:SF2">
    <property type="entry name" value="ABC TRANSPORTER SUBSTRATE-BINDING PROTEIN"/>
    <property type="match status" value="1"/>
</dbReference>
<dbReference type="Pfam" id="PF13416">
    <property type="entry name" value="SBP_bac_8"/>
    <property type="match status" value="1"/>
</dbReference>
<evidence type="ECO:0000256" key="1">
    <source>
        <dbReference type="ARBA" id="ARBA00022729"/>
    </source>
</evidence>
<proteinExistence type="predicted"/>
<dbReference type="EMBL" id="SJDL01000002">
    <property type="protein sequence ID" value="TBW59178.1"/>
    <property type="molecule type" value="Genomic_DNA"/>
</dbReference>
<accession>A0ABY1ZQF3</accession>
<keyword evidence="1 2" id="KW-0732">Signal</keyword>
<dbReference type="Proteomes" id="UP000313645">
    <property type="component" value="Unassembled WGS sequence"/>
</dbReference>